<dbReference type="Gene3D" id="3.90.1200.10">
    <property type="match status" value="1"/>
</dbReference>
<dbReference type="PANTHER" id="PTHR21310">
    <property type="entry name" value="AMINOGLYCOSIDE PHOSPHOTRANSFERASE-RELATED-RELATED"/>
    <property type="match status" value="1"/>
</dbReference>
<sequence>MIPDVAHLDVRHLRAILAEYDPRADLVRIDRPGSGISNQVLFLTTTRDDLVLRVFADDLGTWKPQKERKIYGHMASLGIPVPFVHTVDASRQVVPFAYSLAARLEGEPYSAVCSSLTDTENVAIHATLGDFLGRLHTTTFDRFGDVDAGADGLVVGPAYELAAGGSGQTLGPFATWREMHDALVTSRLRLMRGTPFEDLIPVVEAYVVRHRDIIDREVTPRLLHMDLHRGNVLVANGRVTGVLDVEEAIVGHNEYDLMRTELATIRGQPPAFAEAFMGAYEAHVPLDEGYETRKDFYDVSRTLVWIRSLILHGDAYASGLESQSHRAARAHLLGLAAASQPETPQSRPQVSGSASTR</sequence>
<feature type="domain" description="Aminoglycoside phosphotransferase" evidence="2">
    <location>
        <begin position="31"/>
        <end position="289"/>
    </location>
</feature>
<gene>
    <name evidence="3" type="ORF">AVDCRST_MAG87-428</name>
</gene>
<dbReference type="SUPFAM" id="SSF56112">
    <property type="entry name" value="Protein kinase-like (PK-like)"/>
    <property type="match status" value="1"/>
</dbReference>
<evidence type="ECO:0000313" key="3">
    <source>
        <dbReference type="EMBL" id="CAA9545418.1"/>
    </source>
</evidence>
<evidence type="ECO:0000256" key="1">
    <source>
        <dbReference type="SAM" id="MobiDB-lite"/>
    </source>
</evidence>
<proteinExistence type="predicted"/>
<dbReference type="InterPro" id="IPR002575">
    <property type="entry name" value="Aminoglycoside_PTrfase"/>
</dbReference>
<dbReference type="InterPro" id="IPR051678">
    <property type="entry name" value="AGP_Transferase"/>
</dbReference>
<evidence type="ECO:0000259" key="2">
    <source>
        <dbReference type="Pfam" id="PF01636"/>
    </source>
</evidence>
<dbReference type="Gene3D" id="3.30.200.20">
    <property type="entry name" value="Phosphorylase Kinase, domain 1"/>
    <property type="match status" value="1"/>
</dbReference>
<reference evidence="3" key="1">
    <citation type="submission" date="2020-02" db="EMBL/GenBank/DDBJ databases">
        <authorList>
            <person name="Meier V. D."/>
        </authorList>
    </citation>
    <scope>NUCLEOTIDE SEQUENCE</scope>
    <source>
        <strain evidence="3">AVDCRST_MAG87</strain>
    </source>
</reference>
<feature type="region of interest" description="Disordered" evidence="1">
    <location>
        <begin position="335"/>
        <end position="357"/>
    </location>
</feature>
<dbReference type="PANTHER" id="PTHR21310:SF15">
    <property type="entry name" value="AMINOGLYCOSIDE PHOSPHOTRANSFERASE DOMAIN-CONTAINING PROTEIN"/>
    <property type="match status" value="1"/>
</dbReference>
<feature type="compositionally biased region" description="Polar residues" evidence="1">
    <location>
        <begin position="340"/>
        <end position="357"/>
    </location>
</feature>
<protein>
    <recommendedName>
        <fullName evidence="2">Aminoglycoside phosphotransferase domain-containing protein</fullName>
    </recommendedName>
</protein>
<name>A0A6J4UEG8_9BACT</name>
<dbReference type="Pfam" id="PF01636">
    <property type="entry name" value="APH"/>
    <property type="match status" value="1"/>
</dbReference>
<organism evidence="3">
    <name type="scientific">uncultured Thermomicrobiales bacterium</name>
    <dbReference type="NCBI Taxonomy" id="1645740"/>
    <lineage>
        <taxon>Bacteria</taxon>
        <taxon>Pseudomonadati</taxon>
        <taxon>Thermomicrobiota</taxon>
        <taxon>Thermomicrobia</taxon>
        <taxon>Thermomicrobiales</taxon>
        <taxon>environmental samples</taxon>
    </lineage>
</organism>
<dbReference type="InterPro" id="IPR011009">
    <property type="entry name" value="Kinase-like_dom_sf"/>
</dbReference>
<accession>A0A6J4UEG8</accession>
<dbReference type="EMBL" id="CADCWJ010000108">
    <property type="protein sequence ID" value="CAA9545418.1"/>
    <property type="molecule type" value="Genomic_DNA"/>
</dbReference>
<dbReference type="AlphaFoldDB" id="A0A6J4UEG8"/>